<name>A0AA36CRU8_9BILA</name>
<protein>
    <submittedName>
        <fullName evidence="2">Uncharacterized protein</fullName>
    </submittedName>
</protein>
<proteinExistence type="predicted"/>
<comment type="caution">
    <text evidence="2">The sequence shown here is derived from an EMBL/GenBank/DDBJ whole genome shotgun (WGS) entry which is preliminary data.</text>
</comment>
<evidence type="ECO:0000313" key="2">
    <source>
        <dbReference type="EMBL" id="CAJ0573306.1"/>
    </source>
</evidence>
<feature type="region of interest" description="Disordered" evidence="1">
    <location>
        <begin position="48"/>
        <end position="124"/>
    </location>
</feature>
<evidence type="ECO:0000256" key="1">
    <source>
        <dbReference type="SAM" id="MobiDB-lite"/>
    </source>
</evidence>
<reference evidence="2" key="1">
    <citation type="submission" date="2023-06" db="EMBL/GenBank/DDBJ databases">
        <authorList>
            <person name="Delattre M."/>
        </authorList>
    </citation>
    <scope>NUCLEOTIDE SEQUENCE</scope>
    <source>
        <strain evidence="2">AF72</strain>
    </source>
</reference>
<dbReference type="EMBL" id="CATQJA010002617">
    <property type="protein sequence ID" value="CAJ0573306.1"/>
    <property type="molecule type" value="Genomic_DNA"/>
</dbReference>
<organism evidence="2 3">
    <name type="scientific">Mesorhabditis spiculigera</name>
    <dbReference type="NCBI Taxonomy" id="96644"/>
    <lineage>
        <taxon>Eukaryota</taxon>
        <taxon>Metazoa</taxon>
        <taxon>Ecdysozoa</taxon>
        <taxon>Nematoda</taxon>
        <taxon>Chromadorea</taxon>
        <taxon>Rhabditida</taxon>
        <taxon>Rhabditina</taxon>
        <taxon>Rhabditomorpha</taxon>
        <taxon>Rhabditoidea</taxon>
        <taxon>Rhabditidae</taxon>
        <taxon>Mesorhabditinae</taxon>
        <taxon>Mesorhabditis</taxon>
    </lineage>
</organism>
<gene>
    <name evidence="2" type="ORF">MSPICULIGERA_LOCUS11667</name>
</gene>
<dbReference type="Proteomes" id="UP001177023">
    <property type="component" value="Unassembled WGS sequence"/>
</dbReference>
<keyword evidence="3" id="KW-1185">Reference proteome</keyword>
<accession>A0AA36CRU8</accession>
<feature type="compositionally biased region" description="Low complexity" evidence="1">
    <location>
        <begin position="77"/>
        <end position="98"/>
    </location>
</feature>
<evidence type="ECO:0000313" key="3">
    <source>
        <dbReference type="Proteomes" id="UP001177023"/>
    </source>
</evidence>
<dbReference type="AlphaFoldDB" id="A0AA36CRU8"/>
<feature type="non-terminal residue" evidence="2">
    <location>
        <position position="1"/>
    </location>
</feature>
<sequence>MGCGVDGCHCDHYSPYSGPSSIEFLQQSAVPYGDLINGSANEVLVNTKAPETAPRTESSVAKNPPLKGGFFNKSKKAQQIPAQQLLTPPLTPVAATPLVSDKENNNATPDSKKKKQDQEKKANL</sequence>